<keyword evidence="1" id="KW-1133">Transmembrane helix</keyword>
<evidence type="ECO:0008006" key="4">
    <source>
        <dbReference type="Google" id="ProtNLM"/>
    </source>
</evidence>
<feature type="transmembrane region" description="Helical" evidence="1">
    <location>
        <begin position="44"/>
        <end position="64"/>
    </location>
</feature>
<name>A0A1I5HQH4_PSUAM</name>
<reference evidence="2 3" key="1">
    <citation type="submission" date="2016-10" db="EMBL/GenBank/DDBJ databases">
        <authorList>
            <person name="de Groot N.N."/>
        </authorList>
    </citation>
    <scope>NUCLEOTIDE SEQUENCE [LARGE SCALE GENOMIC DNA]</scope>
    <source>
        <strain evidence="2 3">CGMCC 4.1877</strain>
    </source>
</reference>
<evidence type="ECO:0000256" key="1">
    <source>
        <dbReference type="SAM" id="Phobius"/>
    </source>
</evidence>
<dbReference type="EMBL" id="FOUY01000071">
    <property type="protein sequence ID" value="SFO50230.1"/>
    <property type="molecule type" value="Genomic_DNA"/>
</dbReference>
<sequence length="72" mass="7684">MTVVTRYPRQVLGSIVAVVGPLFTQNLLVLFSPTYATSLGHDRSQVLTAITVSNALMIFVLIGAQGPGKVVR</sequence>
<feature type="transmembrane region" description="Helical" evidence="1">
    <location>
        <begin position="12"/>
        <end position="32"/>
    </location>
</feature>
<proteinExistence type="predicted"/>
<evidence type="ECO:0000313" key="3">
    <source>
        <dbReference type="Proteomes" id="UP000199614"/>
    </source>
</evidence>
<keyword evidence="3" id="KW-1185">Reference proteome</keyword>
<organism evidence="2 3">
    <name type="scientific">Pseudonocardia ammonioxydans</name>
    <dbReference type="NCBI Taxonomy" id="260086"/>
    <lineage>
        <taxon>Bacteria</taxon>
        <taxon>Bacillati</taxon>
        <taxon>Actinomycetota</taxon>
        <taxon>Actinomycetes</taxon>
        <taxon>Pseudonocardiales</taxon>
        <taxon>Pseudonocardiaceae</taxon>
        <taxon>Pseudonocardia</taxon>
    </lineage>
</organism>
<protein>
    <recommendedName>
        <fullName evidence="4">MFS transporter</fullName>
    </recommendedName>
</protein>
<dbReference type="AlphaFoldDB" id="A0A1I5HQH4"/>
<evidence type="ECO:0000313" key="2">
    <source>
        <dbReference type="EMBL" id="SFO50230.1"/>
    </source>
</evidence>
<keyword evidence="1" id="KW-0812">Transmembrane</keyword>
<gene>
    <name evidence="2" type="ORF">SAMN05216207_107118</name>
</gene>
<dbReference type="Proteomes" id="UP000199614">
    <property type="component" value="Unassembled WGS sequence"/>
</dbReference>
<accession>A0A1I5HQH4</accession>
<keyword evidence="1" id="KW-0472">Membrane</keyword>